<dbReference type="EMBL" id="FNUG01000004">
    <property type="protein sequence ID" value="SEF00130.1"/>
    <property type="molecule type" value="Genomic_DNA"/>
</dbReference>
<evidence type="ECO:0000313" key="2">
    <source>
        <dbReference type="EMBL" id="SEF00130.1"/>
    </source>
</evidence>
<evidence type="ECO:0000259" key="1">
    <source>
        <dbReference type="Pfam" id="PF19081"/>
    </source>
</evidence>
<evidence type="ECO:0000313" key="3">
    <source>
        <dbReference type="Proteomes" id="UP000199448"/>
    </source>
</evidence>
<dbReference type="NCBIfam" id="TIGR04131">
    <property type="entry name" value="Bac_Flav_CTERM"/>
    <property type="match status" value="1"/>
</dbReference>
<feature type="domain" description="Ig-like" evidence="1">
    <location>
        <begin position="319"/>
        <end position="401"/>
    </location>
</feature>
<organism evidence="2 3">
    <name type="scientific">Salinimicrobium catena</name>
    <dbReference type="NCBI Taxonomy" id="390640"/>
    <lineage>
        <taxon>Bacteria</taxon>
        <taxon>Pseudomonadati</taxon>
        <taxon>Bacteroidota</taxon>
        <taxon>Flavobacteriia</taxon>
        <taxon>Flavobacteriales</taxon>
        <taxon>Flavobacteriaceae</taxon>
        <taxon>Salinimicrobium</taxon>
    </lineage>
</organism>
<dbReference type="OrthoDB" id="1652165at2"/>
<reference evidence="2 3" key="1">
    <citation type="submission" date="2016-10" db="EMBL/GenBank/DDBJ databases">
        <authorList>
            <person name="de Groot N.N."/>
        </authorList>
    </citation>
    <scope>NUCLEOTIDE SEQUENCE [LARGE SCALE GENOMIC DNA]</scope>
    <source>
        <strain evidence="2 3">DSM 23553</strain>
    </source>
</reference>
<dbReference type="InterPro" id="IPR044023">
    <property type="entry name" value="Ig_7"/>
</dbReference>
<protein>
    <submittedName>
        <fullName evidence="2">Gliding motility-associated C-terminal domain-containing protein</fullName>
    </submittedName>
</protein>
<dbReference type="InterPro" id="IPR026341">
    <property type="entry name" value="T9SS_type_B"/>
</dbReference>
<dbReference type="RefSeq" id="WP_093113407.1">
    <property type="nucleotide sequence ID" value="NZ_FNGG01000004.1"/>
</dbReference>
<name>A0A1H5NF82_9FLAO</name>
<dbReference type="Pfam" id="PF19081">
    <property type="entry name" value="Ig_7"/>
    <property type="match status" value="1"/>
</dbReference>
<sequence length="622" mass="68715">MRPLLVLFVIFVTSPLLGQYEFCAGSKGDPIYHQDFEGGNTALPSGFTTYDYVTGDPNDGQFTVSDQLGQNNGTWHPYFPETAISGGKALIVNASYDSGQFFQTSISGLCQNTTYEFSAFLMNVYDRSSEACEEGGIPVNVRFEIWDITETILLKTMSTGNVISTTAPEWENFGLTFHSQAGQDAIILKMYNNGEGGCGNDLAIDDIIFRSCGDLTTISSTEGSSEKLDICEEDLPGTIELNANPDLSVYSSHFYQWQSSSDLKTWIDIPGENSETLITDGIMTNTYFRVKVAEDPNNLSGNYCSSASSPFNVNIVETPQAPINNGDKIICGNEPYPPLVVTPEPGEWINWYDQPFGGQLLAEKSSSFYPEKEGTFYAEAVKEGFLCQPGQRTAVIFKVLPAPEISPDENRFLCEGSTISLKAGPAGMTYLWSTGQTTRSIEVSSAGDFSVEIYNSYGCKVVQKFKVDEVDLPKIKGITSRERTVTVEVEQEGEFEFSLNGRTFQRSNVFDSVNGGIYIAYMRDVFGCATVSQKFAHLVIPEFITPNNDGFNDYFELNGVSFFGASEIKIFDRYGKLLKVGNGDTFRWDGTSAGKELPADDYWYQIKIEGFDVKKGSFSLIR</sequence>
<gene>
    <name evidence="2" type="ORF">SAMN04488034_104128</name>
</gene>
<dbReference type="Pfam" id="PF13585">
    <property type="entry name" value="CHU_C"/>
    <property type="match status" value="1"/>
</dbReference>
<dbReference type="Proteomes" id="UP000199448">
    <property type="component" value="Unassembled WGS sequence"/>
</dbReference>
<accession>A0A1H5NF82</accession>
<proteinExistence type="predicted"/>
<dbReference type="STRING" id="390640.SAMN04488034_104128"/>
<dbReference type="Gene3D" id="2.60.120.260">
    <property type="entry name" value="Galactose-binding domain-like"/>
    <property type="match status" value="1"/>
</dbReference>
<keyword evidence="3" id="KW-1185">Reference proteome</keyword>
<dbReference type="AlphaFoldDB" id="A0A1H5NF82"/>